<sequence length="108" mass="11791">MPRSRIASHNCGHISIAYPFDVEPSCYLDGFDVTCDHSYRPPKLFLGDGAAEITDIFISNGTVHISNGRINISDLVLSSSRGEHANTTTWGSGLHPAGPFFLSEQRNK</sequence>
<organism evidence="4 5">
    <name type="scientific">Eleusine coracana subsp. coracana</name>
    <dbReference type="NCBI Taxonomy" id="191504"/>
    <lineage>
        <taxon>Eukaryota</taxon>
        <taxon>Viridiplantae</taxon>
        <taxon>Streptophyta</taxon>
        <taxon>Embryophyta</taxon>
        <taxon>Tracheophyta</taxon>
        <taxon>Spermatophyta</taxon>
        <taxon>Magnoliopsida</taxon>
        <taxon>Liliopsida</taxon>
        <taxon>Poales</taxon>
        <taxon>Poaceae</taxon>
        <taxon>PACMAD clade</taxon>
        <taxon>Chloridoideae</taxon>
        <taxon>Cynodonteae</taxon>
        <taxon>Eleusininae</taxon>
        <taxon>Eleusine</taxon>
    </lineage>
</organism>
<evidence type="ECO:0000256" key="1">
    <source>
        <dbReference type="ARBA" id="ARBA00004167"/>
    </source>
</evidence>
<dbReference type="PANTHER" id="PTHR33491">
    <property type="entry name" value="OSJNBA0016N04.9 PROTEIN"/>
    <property type="match status" value="1"/>
</dbReference>
<evidence type="ECO:0000256" key="2">
    <source>
        <dbReference type="ARBA" id="ARBA00022729"/>
    </source>
</evidence>
<dbReference type="GO" id="GO:0016020">
    <property type="term" value="C:membrane"/>
    <property type="evidence" value="ECO:0007669"/>
    <property type="project" value="UniProtKB-SubCell"/>
</dbReference>
<evidence type="ECO:0000259" key="3">
    <source>
        <dbReference type="Pfam" id="PF13947"/>
    </source>
</evidence>
<comment type="subcellular location">
    <subcellularLocation>
        <location evidence="1">Membrane</location>
        <topology evidence="1">Single-pass membrane protein</topology>
    </subcellularLocation>
</comment>
<reference evidence="4" key="2">
    <citation type="submission" date="2021-12" db="EMBL/GenBank/DDBJ databases">
        <title>Resequencing data analysis of finger millet.</title>
        <authorList>
            <person name="Hatakeyama M."/>
            <person name="Aluri S."/>
            <person name="Balachadran M.T."/>
            <person name="Sivarajan S.R."/>
            <person name="Poveda L."/>
            <person name="Shimizu-Inatsugi R."/>
            <person name="Schlapbach R."/>
            <person name="Sreeman S.M."/>
            <person name="Shimizu K.K."/>
        </authorList>
    </citation>
    <scope>NUCLEOTIDE SEQUENCE</scope>
</reference>
<dbReference type="Pfam" id="PF13947">
    <property type="entry name" value="GUB_WAK_bind"/>
    <property type="match status" value="1"/>
</dbReference>
<dbReference type="AlphaFoldDB" id="A0AAV5DZB6"/>
<gene>
    <name evidence="4" type="primary">gb02760</name>
    <name evidence="4" type="ORF">PR202_gb02760</name>
</gene>
<comment type="caution">
    <text evidence="4">The sequence shown here is derived from an EMBL/GenBank/DDBJ whole genome shotgun (WGS) entry which is preliminary data.</text>
</comment>
<protein>
    <recommendedName>
        <fullName evidence="3">Wall-associated receptor kinase galacturonan-binding domain-containing protein</fullName>
    </recommendedName>
</protein>
<evidence type="ECO:0000313" key="5">
    <source>
        <dbReference type="Proteomes" id="UP001054889"/>
    </source>
</evidence>
<accession>A0AAV5DZB6</accession>
<dbReference type="Proteomes" id="UP001054889">
    <property type="component" value="Unassembled WGS sequence"/>
</dbReference>
<evidence type="ECO:0000313" key="4">
    <source>
        <dbReference type="EMBL" id="GJN15817.1"/>
    </source>
</evidence>
<dbReference type="EMBL" id="BQKI01000072">
    <property type="protein sequence ID" value="GJN15817.1"/>
    <property type="molecule type" value="Genomic_DNA"/>
</dbReference>
<keyword evidence="2" id="KW-0732">Signal</keyword>
<dbReference type="GO" id="GO:0030247">
    <property type="term" value="F:polysaccharide binding"/>
    <property type="evidence" value="ECO:0007669"/>
    <property type="project" value="InterPro"/>
</dbReference>
<keyword evidence="5" id="KW-1185">Reference proteome</keyword>
<name>A0AAV5DZB6_ELECO</name>
<proteinExistence type="predicted"/>
<dbReference type="InterPro" id="IPR025287">
    <property type="entry name" value="WAK_GUB"/>
</dbReference>
<reference evidence="4" key="1">
    <citation type="journal article" date="2018" name="DNA Res.">
        <title>Multiple hybrid de novo genome assembly of finger millet, an orphan allotetraploid crop.</title>
        <authorList>
            <person name="Hatakeyama M."/>
            <person name="Aluri S."/>
            <person name="Balachadran M.T."/>
            <person name="Sivarajan S.R."/>
            <person name="Patrignani A."/>
            <person name="Gruter S."/>
            <person name="Poveda L."/>
            <person name="Shimizu-Inatsugi R."/>
            <person name="Baeten J."/>
            <person name="Francoijs K.J."/>
            <person name="Nataraja K.N."/>
            <person name="Reddy Y.A.N."/>
            <person name="Phadnis S."/>
            <person name="Ravikumar R.L."/>
            <person name="Schlapbach R."/>
            <person name="Sreeman S.M."/>
            <person name="Shimizu K.K."/>
        </authorList>
    </citation>
    <scope>NUCLEOTIDE SEQUENCE</scope>
</reference>
<feature type="domain" description="Wall-associated receptor kinase galacturonan-binding" evidence="3">
    <location>
        <begin position="10"/>
        <end position="66"/>
    </location>
</feature>